<keyword evidence="4" id="KW-0813">Transport</keyword>
<evidence type="ECO:0000256" key="10">
    <source>
        <dbReference type="ARBA" id="ARBA00023136"/>
    </source>
</evidence>
<evidence type="ECO:0000256" key="1">
    <source>
        <dbReference type="ARBA" id="ARBA00004162"/>
    </source>
</evidence>
<dbReference type="GO" id="GO:0005886">
    <property type="term" value="C:plasma membrane"/>
    <property type="evidence" value="ECO:0007669"/>
    <property type="project" value="UniProtKB-SubCell"/>
</dbReference>
<evidence type="ECO:0000313" key="13">
    <source>
        <dbReference type="Proteomes" id="UP000243633"/>
    </source>
</evidence>
<name>A0A170PBK2_BUCTT</name>
<dbReference type="SMART" id="SM01323">
    <property type="entry name" value="YajC"/>
    <property type="match status" value="1"/>
</dbReference>
<dbReference type="PRINTS" id="PR01853">
    <property type="entry name" value="YAJCTRNLCASE"/>
</dbReference>
<dbReference type="STRING" id="98804.BTSPAZIEG_0092"/>
<comment type="subcellular location">
    <subcellularLocation>
        <location evidence="1">Cell membrane</location>
        <topology evidence="1">Single-pass membrane protein</topology>
    </subcellularLocation>
</comment>
<evidence type="ECO:0000256" key="3">
    <source>
        <dbReference type="ARBA" id="ARBA00014962"/>
    </source>
</evidence>
<evidence type="ECO:0000256" key="6">
    <source>
        <dbReference type="ARBA" id="ARBA00022692"/>
    </source>
</evidence>
<evidence type="ECO:0000256" key="2">
    <source>
        <dbReference type="ARBA" id="ARBA00006742"/>
    </source>
</evidence>
<keyword evidence="10 11" id="KW-0472">Membrane</keyword>
<evidence type="ECO:0000256" key="5">
    <source>
        <dbReference type="ARBA" id="ARBA00022475"/>
    </source>
</evidence>
<accession>A0A170PBK2</accession>
<dbReference type="OrthoDB" id="9811406at2"/>
<evidence type="ECO:0000256" key="4">
    <source>
        <dbReference type="ARBA" id="ARBA00022448"/>
    </source>
</evidence>
<dbReference type="Proteomes" id="UP000243633">
    <property type="component" value="Chromosome 1"/>
</dbReference>
<dbReference type="AlphaFoldDB" id="A0A170PBK2"/>
<dbReference type="InterPro" id="IPR003849">
    <property type="entry name" value="Preprotein_translocase_YajC"/>
</dbReference>
<dbReference type="Pfam" id="PF02699">
    <property type="entry name" value="YajC"/>
    <property type="match status" value="1"/>
</dbReference>
<evidence type="ECO:0000256" key="11">
    <source>
        <dbReference type="SAM" id="Phobius"/>
    </source>
</evidence>
<keyword evidence="5" id="KW-1003">Cell membrane</keyword>
<dbReference type="NCBIfam" id="TIGR00739">
    <property type="entry name" value="yajC"/>
    <property type="match status" value="1"/>
</dbReference>
<organism evidence="12 13">
    <name type="scientific">Buchnera aphidicola subsp. Tuberolachnus salignus</name>
    <dbReference type="NCBI Taxonomy" id="98804"/>
    <lineage>
        <taxon>Bacteria</taxon>
        <taxon>Pseudomonadati</taxon>
        <taxon>Pseudomonadota</taxon>
        <taxon>Gammaproteobacteria</taxon>
        <taxon>Enterobacterales</taxon>
        <taxon>Erwiniaceae</taxon>
        <taxon>Buchnera</taxon>
    </lineage>
</organism>
<dbReference type="PANTHER" id="PTHR33909">
    <property type="entry name" value="SEC TRANSLOCON ACCESSORY COMPLEX SUBUNIT YAJC"/>
    <property type="match status" value="1"/>
</dbReference>
<keyword evidence="6 11" id="KW-0812">Transmembrane</keyword>
<dbReference type="GO" id="GO:0015031">
    <property type="term" value="P:protein transport"/>
    <property type="evidence" value="ECO:0007669"/>
    <property type="project" value="UniProtKB-KW"/>
</dbReference>
<evidence type="ECO:0000313" key="12">
    <source>
        <dbReference type="EMBL" id="CUR53073.1"/>
    </source>
</evidence>
<comment type="similarity">
    <text evidence="2">Belongs to the YajC family.</text>
</comment>
<keyword evidence="9" id="KW-0811">Translocation</keyword>
<protein>
    <recommendedName>
        <fullName evidence="3">Sec translocon accessory complex subunit YajC</fullName>
    </recommendedName>
</protein>
<dbReference type="PATRIC" id="fig|98804.3.peg.83"/>
<dbReference type="EMBL" id="LN890285">
    <property type="protein sequence ID" value="CUR53073.1"/>
    <property type="molecule type" value="Genomic_DNA"/>
</dbReference>
<evidence type="ECO:0000256" key="8">
    <source>
        <dbReference type="ARBA" id="ARBA00022989"/>
    </source>
</evidence>
<sequence length="114" mass="13312">MNFLNFNRLMSIYSNFSTNNPYFFIFMLCVFFVIVYFSVIRPHQKKIKEHENFIEKLNVGDEILLNSGVVGRIEKILKNDYIVLLLNATTLILIKNQSILKNVPKGTLKLNNII</sequence>
<reference evidence="13" key="1">
    <citation type="submission" date="2015-10" db="EMBL/GenBank/DDBJ databases">
        <authorList>
            <person name="Manzano-Marin A."/>
            <person name="Manzano-Marin A."/>
        </authorList>
    </citation>
    <scope>NUCLEOTIDE SEQUENCE [LARGE SCALE GENOMIC DNA]</scope>
    <source>
        <strain evidence="13">BTs</strain>
    </source>
</reference>
<proteinExistence type="inferred from homology"/>
<keyword evidence="8 11" id="KW-1133">Transmembrane helix</keyword>
<keyword evidence="7" id="KW-0653">Protein transport</keyword>
<gene>
    <name evidence="12" type="primary">yajC</name>
    <name evidence="12" type="ORF">BTSPAZIEG_0092</name>
</gene>
<evidence type="ECO:0000256" key="9">
    <source>
        <dbReference type="ARBA" id="ARBA00023010"/>
    </source>
</evidence>
<dbReference type="PANTHER" id="PTHR33909:SF1">
    <property type="entry name" value="SEC TRANSLOCON ACCESSORY COMPLEX SUBUNIT YAJC"/>
    <property type="match status" value="1"/>
</dbReference>
<feature type="transmembrane region" description="Helical" evidence="11">
    <location>
        <begin position="20"/>
        <end position="39"/>
    </location>
</feature>
<evidence type="ECO:0000256" key="7">
    <source>
        <dbReference type="ARBA" id="ARBA00022927"/>
    </source>
</evidence>
<keyword evidence="13" id="KW-1185">Reference proteome</keyword>